<evidence type="ECO:0000256" key="2">
    <source>
        <dbReference type="PROSITE-ProRule" id="PRU00169"/>
    </source>
</evidence>
<sequence>MIKTMIIEDDLVLAADLAQNLKKSGYEVTGIKNNGEEAIQHFHQFRPDILLVDIGLGGGMDGIETVSRIQEVDDTTVIFLTGNNDAAHFEKAKKTHPFAFISKPFRYQELERTLELVIAQLNYNNEKARPATFNEESIFIRNHNKLVKVLYEDIYYLEAERNYAKIHTREQTILVVSPLKVLANKLPVHRFIRIHRSYLVNIPKIEAVGDGFVEINKKTLPVSKQFKQSLLKKINTL</sequence>
<dbReference type="PANTHER" id="PTHR44591">
    <property type="entry name" value="STRESS RESPONSE REGULATOR PROTEIN 1"/>
    <property type="match status" value="1"/>
</dbReference>
<reference evidence="5 6" key="1">
    <citation type="submission" date="2020-03" db="EMBL/GenBank/DDBJ databases">
        <title>Cyclobacterium plantarum sp. nov., a marine bacterium isolated from a coastal-marine wetland.</title>
        <authorList>
            <person name="Sanchez-Porro C."/>
            <person name="Ventosa A."/>
            <person name="Amoozegar M."/>
        </authorList>
    </citation>
    <scope>NUCLEOTIDE SEQUENCE [LARGE SCALE GENOMIC DNA]</scope>
    <source>
        <strain evidence="5 6">GBPx2</strain>
    </source>
</reference>
<proteinExistence type="predicted"/>
<dbReference type="PANTHER" id="PTHR44591:SF3">
    <property type="entry name" value="RESPONSE REGULATORY DOMAIN-CONTAINING PROTEIN"/>
    <property type="match status" value="1"/>
</dbReference>
<dbReference type="EMBL" id="JAANYN010000014">
    <property type="protein sequence ID" value="NHE59506.1"/>
    <property type="molecule type" value="Genomic_DNA"/>
</dbReference>
<dbReference type="InterPro" id="IPR050595">
    <property type="entry name" value="Bact_response_regulator"/>
</dbReference>
<evidence type="ECO:0000313" key="6">
    <source>
        <dbReference type="Proteomes" id="UP000649799"/>
    </source>
</evidence>
<dbReference type="PROSITE" id="PS50930">
    <property type="entry name" value="HTH_LYTTR"/>
    <property type="match status" value="1"/>
</dbReference>
<dbReference type="RefSeq" id="WP_166150987.1">
    <property type="nucleotide sequence ID" value="NZ_JAANYN010000014.1"/>
</dbReference>
<name>A0ABX0HHB6_9BACT</name>
<evidence type="ECO:0000256" key="1">
    <source>
        <dbReference type="ARBA" id="ARBA00022553"/>
    </source>
</evidence>
<dbReference type="Gene3D" id="2.40.50.1020">
    <property type="entry name" value="LytTr DNA-binding domain"/>
    <property type="match status" value="1"/>
</dbReference>
<dbReference type="Pfam" id="PF00072">
    <property type="entry name" value="Response_reg"/>
    <property type="match status" value="1"/>
</dbReference>
<evidence type="ECO:0000313" key="5">
    <source>
        <dbReference type="EMBL" id="NHE59506.1"/>
    </source>
</evidence>
<comment type="caution">
    <text evidence="5">The sequence shown here is derived from an EMBL/GenBank/DDBJ whole genome shotgun (WGS) entry which is preliminary data.</text>
</comment>
<feature type="domain" description="HTH LytTR-type" evidence="4">
    <location>
        <begin position="138"/>
        <end position="236"/>
    </location>
</feature>
<keyword evidence="6" id="KW-1185">Reference proteome</keyword>
<organism evidence="5 6">
    <name type="scientific">Cyclobacterium plantarum</name>
    <dbReference type="NCBI Taxonomy" id="2716263"/>
    <lineage>
        <taxon>Bacteria</taxon>
        <taxon>Pseudomonadati</taxon>
        <taxon>Bacteroidota</taxon>
        <taxon>Cytophagia</taxon>
        <taxon>Cytophagales</taxon>
        <taxon>Cyclobacteriaceae</taxon>
        <taxon>Cyclobacterium</taxon>
    </lineage>
</organism>
<dbReference type="CDD" id="cd17534">
    <property type="entry name" value="REC_DC-like"/>
    <property type="match status" value="1"/>
</dbReference>
<dbReference type="SUPFAM" id="SSF52172">
    <property type="entry name" value="CheY-like"/>
    <property type="match status" value="1"/>
</dbReference>
<accession>A0ABX0HHB6</accession>
<gene>
    <name evidence="5" type="ORF">G9Q97_22075</name>
</gene>
<dbReference type="PROSITE" id="PS50110">
    <property type="entry name" value="RESPONSE_REGULATORY"/>
    <property type="match status" value="1"/>
</dbReference>
<evidence type="ECO:0000259" key="3">
    <source>
        <dbReference type="PROSITE" id="PS50110"/>
    </source>
</evidence>
<dbReference type="Pfam" id="PF04397">
    <property type="entry name" value="LytTR"/>
    <property type="match status" value="1"/>
</dbReference>
<dbReference type="SMART" id="SM00448">
    <property type="entry name" value="REC"/>
    <property type="match status" value="1"/>
</dbReference>
<dbReference type="InterPro" id="IPR011006">
    <property type="entry name" value="CheY-like_superfamily"/>
</dbReference>
<keyword evidence="1 2" id="KW-0597">Phosphoprotein</keyword>
<feature type="domain" description="Response regulatory" evidence="3">
    <location>
        <begin position="3"/>
        <end position="118"/>
    </location>
</feature>
<dbReference type="Proteomes" id="UP000649799">
    <property type="component" value="Unassembled WGS sequence"/>
</dbReference>
<feature type="modified residue" description="4-aspartylphosphate" evidence="2">
    <location>
        <position position="53"/>
    </location>
</feature>
<dbReference type="SMART" id="SM00850">
    <property type="entry name" value="LytTR"/>
    <property type="match status" value="1"/>
</dbReference>
<evidence type="ECO:0000259" key="4">
    <source>
        <dbReference type="PROSITE" id="PS50930"/>
    </source>
</evidence>
<dbReference type="InterPro" id="IPR001789">
    <property type="entry name" value="Sig_transdc_resp-reg_receiver"/>
</dbReference>
<dbReference type="InterPro" id="IPR007492">
    <property type="entry name" value="LytTR_DNA-bd_dom"/>
</dbReference>
<protein>
    <submittedName>
        <fullName evidence="5">Response regulator transcription factor</fullName>
    </submittedName>
</protein>
<dbReference type="Gene3D" id="3.40.50.2300">
    <property type="match status" value="1"/>
</dbReference>